<keyword evidence="2" id="KW-0378">Hydrolase</keyword>
<dbReference type="InterPro" id="IPR045455">
    <property type="entry name" value="NrS-1_pol-like_helicase"/>
</dbReference>
<dbReference type="GO" id="GO:0005524">
    <property type="term" value="F:ATP binding"/>
    <property type="evidence" value="ECO:0007669"/>
    <property type="project" value="UniProtKB-KW"/>
</dbReference>
<protein>
    <recommendedName>
        <fullName evidence="4">SF3 helicase domain-containing protein</fullName>
    </recommendedName>
</protein>
<keyword evidence="3" id="KW-0067">ATP-binding</keyword>
<dbReference type="NCBIfam" id="TIGR01613">
    <property type="entry name" value="primase_Cterm"/>
    <property type="match status" value="1"/>
</dbReference>
<dbReference type="Pfam" id="PF23162">
    <property type="entry name" value="AEP_C962R"/>
    <property type="match status" value="1"/>
</dbReference>
<sequence>MSKTVDFGKFIFDFVKDTERYQTHLSFNKGKYNVPDTKYDEFYCKYYEAMKSSEELYLIEKVYNSKFRFFLDIDLPKRDVPMSALSDSHITIIVDAAIQAINDIFSSKSGFVTENVISKRQDKYHINFCNLVVDSVTAKTVCDEMCKLLSEHSDTEAQALTKCIDISVYRTGLRLLGSRKGNMKKGKGNEVESEVYRIYNIQSGQLLRLADTDFDTFMKTVVRVKADTEKTALSDKYNSILVKAQDASGKAPIVKGIESNGTAVSKEIVELLQELKMTNECLSGYNMEIERIYATQNKMGMFCYYVSIKQKHCPFKDREHQRPTCPVYLEISVSGVYVKCYDQDCLRRRFPEGGIRLPEDFQTRFVQMYLSMSTKYWTTEVTLTEPIKRCLEESLTGSHYQIAKTAFTIYKSRFRVDDVKNTAWYEYDGVRWNKSHLMNILISEELPKYYRGIKISDTSVMNKNSNLQEFLVNDEKIDANLRNQMVDNIINKLENVNFKNNVLAQVCYLFKTYDSDFYKNLDENPYLVGFKNGIYDFKQNAFRASVQSDYITFSTGYDYVEYDESNQQVQEIYDFLSKIITNKQVREYLLKVLGKSLVGIPDEKFYIWTGLSGANGKSTLVNFLEHTLGDYTTSVDVSLLTNRRANASNASPDIIRLRGRRIFTFQEPEHDDKLRTGILKQYTGGDTIVARELFKAPVTFKLQGTMIMCCNDLPAVSSIDGGTWRRIRVVEFKSRFCENPVKENEFKINPGIKSKIKEWRPYFMSILIHWYNKYLYEGLNEPDEVKKATAKYKVDNDKFNEFFDQCLEESQHFETNKSIYGNFQLWWNSNYPNTKVPDNRELRRAMKIKYGNEREQSLGGTVHYGFNVKVKYECNLQDEIEKDLDDC</sequence>
<dbReference type="PROSITE" id="PS51206">
    <property type="entry name" value="SF3_HELICASE_1"/>
    <property type="match status" value="1"/>
</dbReference>
<dbReference type="PANTHER" id="PTHR35372:SF2">
    <property type="entry name" value="SF3 HELICASE DOMAIN-CONTAINING PROTEIN"/>
    <property type="match status" value="1"/>
</dbReference>
<feature type="domain" description="SF3 helicase" evidence="4">
    <location>
        <begin position="584"/>
        <end position="745"/>
    </location>
</feature>
<keyword evidence="1" id="KW-0547">Nucleotide-binding</keyword>
<dbReference type="InterPro" id="IPR027417">
    <property type="entry name" value="P-loop_NTPase"/>
</dbReference>
<dbReference type="InterPro" id="IPR014818">
    <property type="entry name" value="Phage/plasmid_primase_P4_C"/>
</dbReference>
<reference evidence="5" key="1">
    <citation type="journal article" date="2020" name="Nature">
        <title>Giant virus diversity and host interactions through global metagenomics.</title>
        <authorList>
            <person name="Schulz F."/>
            <person name="Roux S."/>
            <person name="Paez-Espino D."/>
            <person name="Jungbluth S."/>
            <person name="Walsh D.A."/>
            <person name="Denef V.J."/>
            <person name="McMahon K.D."/>
            <person name="Konstantinidis K.T."/>
            <person name="Eloe-Fadrosh E.A."/>
            <person name="Kyrpides N.C."/>
            <person name="Woyke T."/>
        </authorList>
    </citation>
    <scope>NUCLEOTIDE SEQUENCE</scope>
    <source>
        <strain evidence="5">GVMAG-M-3300023179-73</strain>
    </source>
</reference>
<name>A0A6C0H6Y1_9ZZZZ</name>
<dbReference type="PANTHER" id="PTHR35372">
    <property type="entry name" value="ATP BINDING PROTEIN-RELATED"/>
    <property type="match status" value="1"/>
</dbReference>
<dbReference type="GO" id="GO:0016787">
    <property type="term" value="F:hydrolase activity"/>
    <property type="evidence" value="ECO:0007669"/>
    <property type="project" value="UniProtKB-KW"/>
</dbReference>
<proteinExistence type="predicted"/>
<evidence type="ECO:0000256" key="3">
    <source>
        <dbReference type="ARBA" id="ARBA00022840"/>
    </source>
</evidence>
<dbReference type="InterPro" id="IPR051620">
    <property type="entry name" value="ORF904-like_C"/>
</dbReference>
<dbReference type="Pfam" id="PF19263">
    <property type="entry name" value="DUF5906"/>
    <property type="match status" value="1"/>
</dbReference>
<dbReference type="InterPro" id="IPR056443">
    <property type="entry name" value="AEP_C962R"/>
</dbReference>
<dbReference type="EMBL" id="MN739891">
    <property type="protein sequence ID" value="QHT76239.1"/>
    <property type="molecule type" value="Genomic_DNA"/>
</dbReference>
<dbReference type="InterPro" id="IPR006500">
    <property type="entry name" value="Helicase_put_C_phage/plasmid"/>
</dbReference>
<organism evidence="5">
    <name type="scientific">viral metagenome</name>
    <dbReference type="NCBI Taxonomy" id="1070528"/>
    <lineage>
        <taxon>unclassified sequences</taxon>
        <taxon>metagenomes</taxon>
        <taxon>organismal metagenomes</taxon>
    </lineage>
</organism>
<accession>A0A6C0H6Y1</accession>
<dbReference type="Pfam" id="PF08706">
    <property type="entry name" value="D5_N"/>
    <property type="match status" value="1"/>
</dbReference>
<dbReference type="AlphaFoldDB" id="A0A6C0H6Y1"/>
<dbReference type="SUPFAM" id="SSF52540">
    <property type="entry name" value="P-loop containing nucleoside triphosphate hydrolases"/>
    <property type="match status" value="1"/>
</dbReference>
<evidence type="ECO:0000256" key="1">
    <source>
        <dbReference type="ARBA" id="ARBA00022741"/>
    </source>
</evidence>
<dbReference type="Gene3D" id="3.40.50.300">
    <property type="entry name" value="P-loop containing nucleotide triphosphate hydrolases"/>
    <property type="match status" value="1"/>
</dbReference>
<evidence type="ECO:0000313" key="5">
    <source>
        <dbReference type="EMBL" id="QHT76239.1"/>
    </source>
</evidence>
<evidence type="ECO:0000259" key="4">
    <source>
        <dbReference type="PROSITE" id="PS51206"/>
    </source>
</evidence>
<evidence type="ECO:0000256" key="2">
    <source>
        <dbReference type="ARBA" id="ARBA00022801"/>
    </source>
</evidence>
<dbReference type="InterPro" id="IPR014015">
    <property type="entry name" value="Helicase_SF3_DNA-vir"/>
</dbReference>